<evidence type="ECO:0000313" key="2">
    <source>
        <dbReference type="Proteomes" id="UP000479000"/>
    </source>
</evidence>
<accession>A0A6H5GPT7</accession>
<protein>
    <submittedName>
        <fullName evidence="1">Uncharacterized protein</fullName>
    </submittedName>
</protein>
<proteinExistence type="predicted"/>
<keyword evidence="2" id="KW-1185">Reference proteome</keyword>
<gene>
    <name evidence="1" type="ORF">NTEN_LOCUS10475</name>
</gene>
<name>A0A6H5GPT7_9HEMI</name>
<dbReference type="EMBL" id="CADCXU010015716">
    <property type="protein sequence ID" value="CAB0004998.1"/>
    <property type="molecule type" value="Genomic_DNA"/>
</dbReference>
<organism evidence="1 2">
    <name type="scientific">Nesidiocoris tenuis</name>
    <dbReference type="NCBI Taxonomy" id="355587"/>
    <lineage>
        <taxon>Eukaryota</taxon>
        <taxon>Metazoa</taxon>
        <taxon>Ecdysozoa</taxon>
        <taxon>Arthropoda</taxon>
        <taxon>Hexapoda</taxon>
        <taxon>Insecta</taxon>
        <taxon>Pterygota</taxon>
        <taxon>Neoptera</taxon>
        <taxon>Paraneoptera</taxon>
        <taxon>Hemiptera</taxon>
        <taxon>Heteroptera</taxon>
        <taxon>Panheteroptera</taxon>
        <taxon>Cimicomorpha</taxon>
        <taxon>Miridae</taxon>
        <taxon>Dicyphina</taxon>
        <taxon>Nesidiocoris</taxon>
    </lineage>
</organism>
<reference evidence="1 2" key="1">
    <citation type="submission" date="2020-02" db="EMBL/GenBank/DDBJ databases">
        <authorList>
            <person name="Ferguson B K."/>
        </authorList>
    </citation>
    <scope>NUCLEOTIDE SEQUENCE [LARGE SCALE GENOMIC DNA]</scope>
</reference>
<evidence type="ECO:0000313" key="1">
    <source>
        <dbReference type="EMBL" id="CAB0004998.1"/>
    </source>
</evidence>
<dbReference type="Proteomes" id="UP000479000">
    <property type="component" value="Unassembled WGS sequence"/>
</dbReference>
<feature type="non-terminal residue" evidence="1">
    <location>
        <position position="58"/>
    </location>
</feature>
<sequence length="58" mass="6581">MLKLAESLLDKRLEICRNGQILFFMSFKAGHLQTREGCRIVSLVANPAISKMPNFSKK</sequence>
<dbReference type="AlphaFoldDB" id="A0A6H5GPT7"/>